<name>A0ACA9S4B8_9GLOM</name>
<keyword evidence="2" id="KW-1185">Reference proteome</keyword>
<accession>A0ACA9S4B8</accession>
<comment type="caution">
    <text evidence="1">The sequence shown here is derived from an EMBL/GenBank/DDBJ whole genome shotgun (WGS) entry which is preliminary data.</text>
</comment>
<feature type="non-terminal residue" evidence="1">
    <location>
        <position position="154"/>
    </location>
</feature>
<evidence type="ECO:0000313" key="1">
    <source>
        <dbReference type="EMBL" id="CAG8824986.1"/>
    </source>
</evidence>
<gene>
    <name evidence="1" type="ORF">RPERSI_LOCUS26372</name>
</gene>
<feature type="non-terminal residue" evidence="1">
    <location>
        <position position="1"/>
    </location>
</feature>
<dbReference type="Proteomes" id="UP000789920">
    <property type="component" value="Unassembled WGS sequence"/>
</dbReference>
<sequence>MSPSYAMILEEVIPKVSTKPKRPIGKNEPQLQKGLTVRYLLKQALFVFPFTRSVTDAGTSSLCETICSGVTGVILVIESFVSQCIEVFLSEWNSIDRKVICDSDWVELCSISGIESGLIASSLSGWLLVFSWFTSVYDEIFFMGVLSEFISGRM</sequence>
<evidence type="ECO:0000313" key="2">
    <source>
        <dbReference type="Proteomes" id="UP000789920"/>
    </source>
</evidence>
<reference evidence="1" key="1">
    <citation type="submission" date="2021-06" db="EMBL/GenBank/DDBJ databases">
        <authorList>
            <person name="Kallberg Y."/>
            <person name="Tangrot J."/>
            <person name="Rosling A."/>
        </authorList>
    </citation>
    <scope>NUCLEOTIDE SEQUENCE</scope>
    <source>
        <strain evidence="1">MA461A</strain>
    </source>
</reference>
<protein>
    <submittedName>
        <fullName evidence="1">704_t:CDS:1</fullName>
    </submittedName>
</protein>
<dbReference type="EMBL" id="CAJVQC010089819">
    <property type="protein sequence ID" value="CAG8824986.1"/>
    <property type="molecule type" value="Genomic_DNA"/>
</dbReference>
<proteinExistence type="predicted"/>
<organism evidence="1 2">
    <name type="scientific">Racocetra persica</name>
    <dbReference type="NCBI Taxonomy" id="160502"/>
    <lineage>
        <taxon>Eukaryota</taxon>
        <taxon>Fungi</taxon>
        <taxon>Fungi incertae sedis</taxon>
        <taxon>Mucoromycota</taxon>
        <taxon>Glomeromycotina</taxon>
        <taxon>Glomeromycetes</taxon>
        <taxon>Diversisporales</taxon>
        <taxon>Gigasporaceae</taxon>
        <taxon>Racocetra</taxon>
    </lineage>
</organism>